<dbReference type="SUPFAM" id="SSF74650">
    <property type="entry name" value="Galactose mutarotase-like"/>
    <property type="match status" value="1"/>
</dbReference>
<evidence type="ECO:0000313" key="9">
    <source>
        <dbReference type="Proteomes" id="UP000298030"/>
    </source>
</evidence>
<dbReference type="GO" id="GO:0005737">
    <property type="term" value="C:cytoplasm"/>
    <property type="evidence" value="ECO:0007669"/>
    <property type="project" value="TreeGrafter"/>
</dbReference>
<feature type="binding site" evidence="7">
    <location>
        <position position="61"/>
    </location>
    <ligand>
        <name>substrate</name>
    </ligand>
</feature>
<dbReference type="EMBL" id="QPFP01000008">
    <property type="protein sequence ID" value="TEB35038.1"/>
    <property type="molecule type" value="Genomic_DNA"/>
</dbReference>
<dbReference type="PANTHER" id="PTHR11122">
    <property type="entry name" value="APOSPORY-ASSOCIATED PROTEIN C-RELATED"/>
    <property type="match status" value="1"/>
</dbReference>
<dbReference type="Pfam" id="PF01263">
    <property type="entry name" value="Aldose_epim"/>
    <property type="match status" value="1"/>
</dbReference>
<dbReference type="GO" id="GO:0030246">
    <property type="term" value="F:carbohydrate binding"/>
    <property type="evidence" value="ECO:0007669"/>
    <property type="project" value="UniProtKB-UniRule"/>
</dbReference>
<dbReference type="STRING" id="71717.A0A4Y7TMA1"/>
<dbReference type="GO" id="GO:0005975">
    <property type="term" value="P:carbohydrate metabolic process"/>
    <property type="evidence" value="ECO:0007669"/>
    <property type="project" value="InterPro"/>
</dbReference>
<comment type="function">
    <text evidence="5">Catalyzes the interconversion between the alpha and beta anomers from at least three hexose 6-phosphate sugars (Glc6P, Gal6P, and Man6P).</text>
</comment>
<proteinExistence type="inferred from homology"/>
<sequence>MPVQHQTDSIILQHPEGASVTLLLYGATIISWKSPSVDSDEIKERLFVSSKAFLDGSKPVRGGIPIVFPCFGAPALPEHSKLGQHGFARNEIWKFDSTVMDNDAGVSVRFVLETNPRIFGVFEKPFSLAYVVTLAKHQLSTGLHVRNLSPSADLDFQALLHTYLAVPANEVSISPLTDLTYYDKTEDRVKKEMRDLVDVKKYTDSVYENAPLKYDINWKDGAIEVRAKNFKDVVVWNPQQEGKNIGDMEEGGWERYVCVEPGYVQGCVHLPPNEEWFGQQVITVHK</sequence>
<comment type="similarity">
    <text evidence="2 5">Belongs to the glucose-6-phosphate 1-epimerase family.</text>
</comment>
<dbReference type="EC" id="5.1.3.15" evidence="3 5"/>
<dbReference type="AlphaFoldDB" id="A0A4Y7TMA1"/>
<feature type="active site" evidence="6">
    <location>
        <position position="161"/>
    </location>
</feature>
<dbReference type="Proteomes" id="UP000298030">
    <property type="component" value="Unassembled WGS sequence"/>
</dbReference>
<dbReference type="Gene3D" id="2.70.98.10">
    <property type="match status" value="1"/>
</dbReference>
<dbReference type="InterPro" id="IPR014718">
    <property type="entry name" value="GH-type_carb-bd"/>
</dbReference>
<evidence type="ECO:0000256" key="7">
    <source>
        <dbReference type="PIRSR" id="PIRSR016020-2"/>
    </source>
</evidence>
<keyword evidence="4 5" id="KW-0413">Isomerase</keyword>
<dbReference type="GO" id="GO:0047938">
    <property type="term" value="F:glucose-6-phosphate 1-epimerase activity"/>
    <property type="evidence" value="ECO:0007669"/>
    <property type="project" value="UniProtKB-UniRule"/>
</dbReference>
<dbReference type="PANTHER" id="PTHR11122:SF13">
    <property type="entry name" value="GLUCOSE-6-PHOSPHATE 1-EPIMERASE"/>
    <property type="match status" value="1"/>
</dbReference>
<keyword evidence="9" id="KW-1185">Reference proteome</keyword>
<dbReference type="InterPro" id="IPR011013">
    <property type="entry name" value="Gal_mutarotase_sf_dom"/>
</dbReference>
<feature type="active site" evidence="6">
    <location>
        <position position="260"/>
    </location>
</feature>
<comment type="caution">
    <text evidence="8">The sequence shown here is derived from an EMBL/GenBank/DDBJ whole genome shotgun (WGS) entry which is preliminary data.</text>
</comment>
<reference evidence="8 9" key="1">
    <citation type="journal article" date="2019" name="Nat. Ecol. Evol.">
        <title>Megaphylogeny resolves global patterns of mushroom evolution.</title>
        <authorList>
            <person name="Varga T."/>
            <person name="Krizsan K."/>
            <person name="Foldi C."/>
            <person name="Dima B."/>
            <person name="Sanchez-Garcia M."/>
            <person name="Sanchez-Ramirez S."/>
            <person name="Szollosi G.J."/>
            <person name="Szarkandi J.G."/>
            <person name="Papp V."/>
            <person name="Albert L."/>
            <person name="Andreopoulos W."/>
            <person name="Angelini C."/>
            <person name="Antonin V."/>
            <person name="Barry K.W."/>
            <person name="Bougher N.L."/>
            <person name="Buchanan P."/>
            <person name="Buyck B."/>
            <person name="Bense V."/>
            <person name="Catcheside P."/>
            <person name="Chovatia M."/>
            <person name="Cooper J."/>
            <person name="Damon W."/>
            <person name="Desjardin D."/>
            <person name="Finy P."/>
            <person name="Geml J."/>
            <person name="Haridas S."/>
            <person name="Hughes K."/>
            <person name="Justo A."/>
            <person name="Karasinski D."/>
            <person name="Kautmanova I."/>
            <person name="Kiss B."/>
            <person name="Kocsube S."/>
            <person name="Kotiranta H."/>
            <person name="LaButti K.M."/>
            <person name="Lechner B.E."/>
            <person name="Liimatainen K."/>
            <person name="Lipzen A."/>
            <person name="Lukacs Z."/>
            <person name="Mihaltcheva S."/>
            <person name="Morgado L.N."/>
            <person name="Niskanen T."/>
            <person name="Noordeloos M.E."/>
            <person name="Ohm R.A."/>
            <person name="Ortiz-Santana B."/>
            <person name="Ovrebo C."/>
            <person name="Racz N."/>
            <person name="Riley R."/>
            <person name="Savchenko A."/>
            <person name="Shiryaev A."/>
            <person name="Soop K."/>
            <person name="Spirin V."/>
            <person name="Szebenyi C."/>
            <person name="Tomsovsky M."/>
            <person name="Tulloss R.E."/>
            <person name="Uehling J."/>
            <person name="Grigoriev I.V."/>
            <person name="Vagvolgyi C."/>
            <person name="Papp T."/>
            <person name="Martin F.M."/>
            <person name="Miettinen O."/>
            <person name="Hibbett D.S."/>
            <person name="Nagy L.G."/>
        </authorList>
    </citation>
    <scope>NUCLEOTIDE SEQUENCE [LARGE SCALE GENOMIC DNA]</scope>
    <source>
        <strain evidence="8 9">FP101781</strain>
    </source>
</reference>
<evidence type="ECO:0000313" key="8">
    <source>
        <dbReference type="EMBL" id="TEB35038.1"/>
    </source>
</evidence>
<feature type="binding site" evidence="7">
    <location>
        <position position="89"/>
    </location>
    <ligand>
        <name>substrate</name>
    </ligand>
</feature>
<dbReference type="InterPro" id="IPR008183">
    <property type="entry name" value="Aldose_1/G6P_1-epimerase"/>
</dbReference>
<dbReference type="PIRSF" id="PIRSF016020">
    <property type="entry name" value="PHexose_mutarotase"/>
    <property type="match status" value="1"/>
</dbReference>
<dbReference type="CDD" id="cd09020">
    <property type="entry name" value="D-hex-6-P-epi_like"/>
    <property type="match status" value="1"/>
</dbReference>
<comment type="catalytic activity">
    <reaction evidence="1">
        <text>alpha-D-glucose 6-phosphate = beta-D-glucose 6-phosphate</text>
        <dbReference type="Rhea" id="RHEA:16249"/>
        <dbReference type="ChEBI" id="CHEBI:58225"/>
        <dbReference type="ChEBI" id="CHEBI:58247"/>
        <dbReference type="EC" id="5.1.3.15"/>
    </reaction>
</comment>
<accession>A0A4Y7TMA1</accession>
<protein>
    <recommendedName>
        <fullName evidence="3 5">Glucose-6-phosphate 1-epimerase</fullName>
        <ecNumber evidence="3 5">5.1.3.15</ecNumber>
    </recommendedName>
</protein>
<evidence type="ECO:0000256" key="5">
    <source>
        <dbReference type="PIRNR" id="PIRNR016020"/>
    </source>
</evidence>
<evidence type="ECO:0000256" key="6">
    <source>
        <dbReference type="PIRSR" id="PIRSR016020-1"/>
    </source>
</evidence>
<evidence type="ECO:0000256" key="2">
    <source>
        <dbReference type="ARBA" id="ARBA00005866"/>
    </source>
</evidence>
<evidence type="ECO:0000256" key="3">
    <source>
        <dbReference type="ARBA" id="ARBA00012083"/>
    </source>
</evidence>
<organism evidence="8 9">
    <name type="scientific">Coprinellus micaceus</name>
    <name type="common">Glistening ink-cap mushroom</name>
    <name type="synonym">Coprinus micaceus</name>
    <dbReference type="NCBI Taxonomy" id="71717"/>
    <lineage>
        <taxon>Eukaryota</taxon>
        <taxon>Fungi</taxon>
        <taxon>Dikarya</taxon>
        <taxon>Basidiomycota</taxon>
        <taxon>Agaricomycotina</taxon>
        <taxon>Agaricomycetes</taxon>
        <taxon>Agaricomycetidae</taxon>
        <taxon>Agaricales</taxon>
        <taxon>Agaricineae</taxon>
        <taxon>Psathyrellaceae</taxon>
        <taxon>Coprinellus</taxon>
    </lineage>
</organism>
<dbReference type="OrthoDB" id="1659429at2759"/>
<gene>
    <name evidence="8" type="ORF">FA13DRAFT_1788637</name>
</gene>
<dbReference type="InterPro" id="IPR025532">
    <property type="entry name" value="G6P_1-epimerase"/>
</dbReference>
<feature type="binding site" evidence="7">
    <location>
        <position position="84"/>
    </location>
    <ligand>
        <name>substrate</name>
    </ligand>
</feature>
<evidence type="ECO:0000256" key="1">
    <source>
        <dbReference type="ARBA" id="ARBA00001096"/>
    </source>
</evidence>
<name>A0A4Y7TMA1_COPMI</name>
<evidence type="ECO:0000256" key="4">
    <source>
        <dbReference type="ARBA" id="ARBA00023235"/>
    </source>
</evidence>